<dbReference type="Gene3D" id="3.40.630.30">
    <property type="match status" value="1"/>
</dbReference>
<feature type="domain" description="N-acetyltransferase" evidence="1">
    <location>
        <begin position="2"/>
        <end position="70"/>
    </location>
</feature>
<evidence type="ECO:0000313" key="2">
    <source>
        <dbReference type="EMBL" id="QRL01767.1"/>
    </source>
</evidence>
<sequence length="74" mass="8917">MILRQWDDEDLYPFSQMCRDKDVMEFFLKPLTEEESYSMGRRIKSLIAERGWGLWAVEIPGQSKFRSGYSEIRY</sequence>
<protein>
    <submittedName>
        <fullName evidence="2">GNAT family N-acetyltransferase</fullName>
    </submittedName>
</protein>
<accession>A0AAP9ZI68</accession>
<dbReference type="InterPro" id="IPR000182">
    <property type="entry name" value="GNAT_dom"/>
</dbReference>
<proteinExistence type="predicted"/>
<evidence type="ECO:0000259" key="1">
    <source>
        <dbReference type="Pfam" id="PF13302"/>
    </source>
</evidence>
<organism evidence="2 3">
    <name type="scientific">Vreelandella venusta</name>
    <dbReference type="NCBI Taxonomy" id="44935"/>
    <lineage>
        <taxon>Bacteria</taxon>
        <taxon>Pseudomonadati</taxon>
        <taxon>Pseudomonadota</taxon>
        <taxon>Gammaproteobacteria</taxon>
        <taxon>Oceanospirillales</taxon>
        <taxon>Halomonadaceae</taxon>
        <taxon>Vreelandella</taxon>
    </lineage>
</organism>
<dbReference type="EMBL" id="CP066539">
    <property type="protein sequence ID" value="QRL01767.1"/>
    <property type="molecule type" value="Genomic_DNA"/>
</dbReference>
<dbReference type="GO" id="GO:0016747">
    <property type="term" value="F:acyltransferase activity, transferring groups other than amino-acyl groups"/>
    <property type="evidence" value="ECO:0007669"/>
    <property type="project" value="InterPro"/>
</dbReference>
<dbReference type="InterPro" id="IPR016181">
    <property type="entry name" value="Acyl_CoA_acyltransferase"/>
</dbReference>
<dbReference type="Proteomes" id="UP000663479">
    <property type="component" value="Chromosome"/>
</dbReference>
<reference evidence="2" key="1">
    <citation type="submission" date="2020-12" db="EMBL/GenBank/DDBJ databases">
        <title>Genome reconstruction of Halomonas venusta strain DSM 4743.</title>
        <authorList>
            <person name="Aguirre-Garrido J.F."/>
            <person name="Hernandez-Soto L.M."/>
            <person name="Martinez-Abarca F."/>
        </authorList>
    </citation>
    <scope>NUCLEOTIDE SEQUENCE</scope>
    <source>
        <strain evidence="2">4743</strain>
    </source>
</reference>
<gene>
    <name evidence="2" type="ORF">JDS37_10550</name>
</gene>
<evidence type="ECO:0000313" key="3">
    <source>
        <dbReference type="Proteomes" id="UP000663479"/>
    </source>
</evidence>
<name>A0AAP9ZI68_9GAMM</name>
<dbReference type="SUPFAM" id="SSF55729">
    <property type="entry name" value="Acyl-CoA N-acyltransferases (Nat)"/>
    <property type="match status" value="1"/>
</dbReference>
<dbReference type="AlphaFoldDB" id="A0AAP9ZI68"/>
<dbReference type="Pfam" id="PF13302">
    <property type="entry name" value="Acetyltransf_3"/>
    <property type="match status" value="1"/>
</dbReference>